<feature type="compositionally biased region" description="Gly residues" evidence="7">
    <location>
        <begin position="454"/>
        <end position="469"/>
    </location>
</feature>
<dbReference type="GO" id="GO:0043328">
    <property type="term" value="P:protein transport to vacuole involved in ubiquitin-dependent protein catabolic process via the multivesicular body sorting pathway"/>
    <property type="evidence" value="ECO:0007669"/>
    <property type="project" value="TreeGrafter"/>
</dbReference>
<dbReference type="CDD" id="cd14235">
    <property type="entry name" value="GAT_GGA_fungi"/>
    <property type="match status" value="1"/>
</dbReference>
<keyword evidence="4" id="KW-0333">Golgi apparatus</keyword>
<accession>A0AAD5XUP4</accession>
<dbReference type="Pfam" id="PF02883">
    <property type="entry name" value="Alpha_adaptinC2"/>
    <property type="match status" value="1"/>
</dbReference>
<comment type="subcellular location">
    <subcellularLocation>
        <location evidence="1">Golgi apparatus</location>
        <location evidence="1">trans-Golgi network</location>
    </subcellularLocation>
</comment>
<evidence type="ECO:0000259" key="10">
    <source>
        <dbReference type="PROSITE" id="PS50909"/>
    </source>
</evidence>
<evidence type="ECO:0000256" key="3">
    <source>
        <dbReference type="ARBA" id="ARBA00022927"/>
    </source>
</evidence>
<evidence type="ECO:0000256" key="6">
    <source>
        <dbReference type="SAM" id="Coils"/>
    </source>
</evidence>
<dbReference type="PROSITE" id="PS50909">
    <property type="entry name" value="GAT"/>
    <property type="match status" value="1"/>
</dbReference>
<dbReference type="InterPro" id="IPR008152">
    <property type="entry name" value="Clathrin_a/b/g-adaptin_app_Ig"/>
</dbReference>
<dbReference type="GO" id="GO:0035091">
    <property type="term" value="F:phosphatidylinositol binding"/>
    <property type="evidence" value="ECO:0007669"/>
    <property type="project" value="InterPro"/>
</dbReference>
<feature type="compositionally biased region" description="Low complexity" evidence="7">
    <location>
        <begin position="505"/>
        <end position="532"/>
    </location>
</feature>
<dbReference type="Pfam" id="PF00790">
    <property type="entry name" value="VHS"/>
    <property type="match status" value="1"/>
</dbReference>
<feature type="region of interest" description="Disordered" evidence="7">
    <location>
        <begin position="343"/>
        <end position="568"/>
    </location>
</feature>
<evidence type="ECO:0000256" key="2">
    <source>
        <dbReference type="ARBA" id="ARBA00022448"/>
    </source>
</evidence>
<sequence length="676" mass="72993">MTSFMSMEQLVGKYQACDSDYSEPNAALMLEICDLINQKGKSLPREAAFAITRNLNSRANYGAMHALLLLDYCVKNCGYPFHLIISTKEFLNELVRRFPERPTNVTMVHHRILELVQQWNSTLCVTSRYKDDFRHINDMYRLLTYKGYRFPPISKDAAAVLNPSSTFQTEEELEEEDKIAQGAKLQELLRVGTPAALEQANDLMKIMSGYDTERIPNYKNQVEQELNRIEQRAILLNDMLIQKSPNDRHKSDSTLEELLGSAKSAQSRIQKLLSDGEDDERMGRLLELNDLINMVITKHADFKAGKSIEGGAEASAPKPPAKDAPKPQQAIVSLIDLDDWGAPGPGVAVSGPVGSSSTAPSNNMASLMDALGDLNFSSAPMHAPQQTSPSAKQLPAFSPPGANPSPYDAFGSMTPTATGTPNSGFRMPMQQQQPQPQQPFSQPFSAMGQFASGPFGGGSGPGSAQGGGTPVRPATPVSTPNNPGNLGWGGGTPNALAFGSNVGTPPMQSQQKQPPLQQQQQQPQQQQQRPDPFGGVDLFASASAPGTPPATGSVPGTPPTGSTAAAKKESTIFDKNGLQIKYRLIWKGNAWAAQAVFINVTPVPFTNLAFQVAAPKSMTLHMETASGSVVPPLNTAQVTQGMHIMNPSKEPLRIRFKVTYAVNGAVVNETGEYLDS</sequence>
<dbReference type="PANTHER" id="PTHR47180">
    <property type="entry name" value="ADP-RIBOSYLATION FACTOR-BINDING PROTEIN GGA1-RELATED"/>
    <property type="match status" value="1"/>
</dbReference>
<name>A0AAD5XUP4_9FUNG</name>
<keyword evidence="2" id="KW-0813">Transport</keyword>
<dbReference type="CDD" id="cd16998">
    <property type="entry name" value="VHS_GGA_fungi"/>
    <property type="match status" value="1"/>
</dbReference>
<dbReference type="InterPro" id="IPR008942">
    <property type="entry name" value="ENTH_VHS"/>
</dbReference>
<dbReference type="Gene3D" id="1.25.40.90">
    <property type="match status" value="1"/>
</dbReference>
<dbReference type="SUPFAM" id="SSF49348">
    <property type="entry name" value="Clathrin adaptor appendage domain"/>
    <property type="match status" value="1"/>
</dbReference>
<feature type="domain" description="GAT" evidence="10">
    <location>
        <begin position="178"/>
        <end position="304"/>
    </location>
</feature>
<organism evidence="11 12">
    <name type="scientific">Geranomyces variabilis</name>
    <dbReference type="NCBI Taxonomy" id="109894"/>
    <lineage>
        <taxon>Eukaryota</taxon>
        <taxon>Fungi</taxon>
        <taxon>Fungi incertae sedis</taxon>
        <taxon>Chytridiomycota</taxon>
        <taxon>Chytridiomycota incertae sedis</taxon>
        <taxon>Chytridiomycetes</taxon>
        <taxon>Spizellomycetales</taxon>
        <taxon>Powellomycetaceae</taxon>
        <taxon>Geranomyces</taxon>
    </lineage>
</organism>
<comment type="function">
    <text evidence="5">May play a role in the regulation of membrane traffic through the trans-Golgi network.</text>
</comment>
<dbReference type="GO" id="GO:0006895">
    <property type="term" value="P:Golgi to endosome transport"/>
    <property type="evidence" value="ECO:0007669"/>
    <property type="project" value="TreeGrafter"/>
</dbReference>
<keyword evidence="6" id="KW-0175">Coiled coil</keyword>
<dbReference type="PANTHER" id="PTHR47180:SF1">
    <property type="entry name" value="ADP-RIBOSYLATION FACTOR-BINDING PROTEIN GGA1-RELATED"/>
    <property type="match status" value="1"/>
</dbReference>
<dbReference type="AlphaFoldDB" id="A0AAD5XUP4"/>
<reference evidence="11" key="1">
    <citation type="submission" date="2020-05" db="EMBL/GenBank/DDBJ databases">
        <title>Phylogenomic resolution of chytrid fungi.</title>
        <authorList>
            <person name="Stajich J.E."/>
            <person name="Amses K."/>
            <person name="Simmons R."/>
            <person name="Seto K."/>
            <person name="Myers J."/>
            <person name="Bonds A."/>
            <person name="Quandt C.A."/>
            <person name="Barry K."/>
            <person name="Liu P."/>
            <person name="Grigoriev I."/>
            <person name="Longcore J.E."/>
            <person name="James T.Y."/>
        </authorList>
    </citation>
    <scope>NUCLEOTIDE SEQUENCE</scope>
    <source>
        <strain evidence="11">JEL0379</strain>
    </source>
</reference>
<feature type="compositionally biased region" description="Low complexity" evidence="7">
    <location>
        <begin position="540"/>
        <end position="553"/>
    </location>
</feature>
<dbReference type="SMART" id="SM00288">
    <property type="entry name" value="VHS"/>
    <property type="match status" value="1"/>
</dbReference>
<dbReference type="EMBL" id="JADGJQ010000008">
    <property type="protein sequence ID" value="KAJ3182723.1"/>
    <property type="molecule type" value="Genomic_DNA"/>
</dbReference>
<dbReference type="InterPro" id="IPR013041">
    <property type="entry name" value="Clathrin_app_Ig-like_sf"/>
</dbReference>
<comment type="caution">
    <text evidence="11">The sequence shown here is derived from an EMBL/GenBank/DDBJ whole genome shotgun (WGS) entry which is preliminary data.</text>
</comment>
<feature type="compositionally biased region" description="Polar residues" evidence="7">
    <location>
        <begin position="413"/>
        <end position="423"/>
    </location>
</feature>
<dbReference type="FunFam" id="1.25.40.90:FF:000008">
    <property type="entry name" value="VHS domain protein"/>
    <property type="match status" value="1"/>
</dbReference>
<dbReference type="SUPFAM" id="SSF48464">
    <property type="entry name" value="ENTH/VHS domain"/>
    <property type="match status" value="1"/>
</dbReference>
<dbReference type="Proteomes" id="UP001212152">
    <property type="component" value="Unassembled WGS sequence"/>
</dbReference>
<evidence type="ECO:0000256" key="5">
    <source>
        <dbReference type="ARBA" id="ARBA00053552"/>
    </source>
</evidence>
<dbReference type="GO" id="GO:0006896">
    <property type="term" value="P:Golgi to vacuole transport"/>
    <property type="evidence" value="ECO:0007669"/>
    <property type="project" value="UniProtKB-ARBA"/>
</dbReference>
<evidence type="ECO:0000313" key="11">
    <source>
        <dbReference type="EMBL" id="KAJ3182723.1"/>
    </source>
</evidence>
<dbReference type="InterPro" id="IPR004152">
    <property type="entry name" value="GAT_dom"/>
</dbReference>
<dbReference type="InterPro" id="IPR052653">
    <property type="entry name" value="ARF-binding"/>
</dbReference>
<dbReference type="InterPro" id="IPR008153">
    <property type="entry name" value="GAE_dom"/>
</dbReference>
<evidence type="ECO:0000259" key="9">
    <source>
        <dbReference type="PROSITE" id="PS50180"/>
    </source>
</evidence>
<evidence type="ECO:0000313" key="12">
    <source>
        <dbReference type="Proteomes" id="UP001212152"/>
    </source>
</evidence>
<feature type="coiled-coil region" evidence="6">
    <location>
        <begin position="219"/>
        <end position="275"/>
    </location>
</feature>
<dbReference type="PROSITE" id="PS50179">
    <property type="entry name" value="VHS"/>
    <property type="match status" value="1"/>
</dbReference>
<feature type="compositionally biased region" description="Low complexity" evidence="7">
    <location>
        <begin position="343"/>
        <end position="361"/>
    </location>
</feature>
<dbReference type="Pfam" id="PF03127">
    <property type="entry name" value="GAT"/>
    <property type="match status" value="1"/>
</dbReference>
<dbReference type="GO" id="GO:0005802">
    <property type="term" value="C:trans-Golgi network"/>
    <property type="evidence" value="ECO:0007669"/>
    <property type="project" value="TreeGrafter"/>
</dbReference>
<feature type="domain" description="VHS" evidence="8">
    <location>
        <begin position="16"/>
        <end position="151"/>
    </location>
</feature>
<evidence type="ECO:0000256" key="4">
    <source>
        <dbReference type="ARBA" id="ARBA00023034"/>
    </source>
</evidence>
<dbReference type="GO" id="GO:0005829">
    <property type="term" value="C:cytosol"/>
    <property type="evidence" value="ECO:0007669"/>
    <property type="project" value="GOC"/>
</dbReference>
<dbReference type="InterPro" id="IPR002014">
    <property type="entry name" value="VHS_dom"/>
</dbReference>
<keyword evidence="3" id="KW-0653">Protein transport</keyword>
<evidence type="ECO:0000256" key="7">
    <source>
        <dbReference type="SAM" id="MobiDB-lite"/>
    </source>
</evidence>
<feature type="domain" description="GAE" evidence="9">
    <location>
        <begin position="565"/>
        <end position="676"/>
    </location>
</feature>
<protein>
    <submittedName>
        <fullName evidence="11">Uncharacterized protein</fullName>
    </submittedName>
</protein>
<dbReference type="SMART" id="SM00809">
    <property type="entry name" value="Alpha_adaptinC2"/>
    <property type="match status" value="1"/>
</dbReference>
<dbReference type="InterPro" id="IPR038425">
    <property type="entry name" value="GAT_sf"/>
</dbReference>
<dbReference type="Gene3D" id="1.20.58.160">
    <property type="match status" value="1"/>
</dbReference>
<evidence type="ECO:0000256" key="1">
    <source>
        <dbReference type="ARBA" id="ARBA00004601"/>
    </source>
</evidence>
<feature type="compositionally biased region" description="Low complexity" evidence="7">
    <location>
        <begin position="427"/>
        <end position="453"/>
    </location>
</feature>
<proteinExistence type="predicted"/>
<dbReference type="SUPFAM" id="SSF89009">
    <property type="entry name" value="GAT-like domain"/>
    <property type="match status" value="1"/>
</dbReference>
<keyword evidence="12" id="KW-1185">Reference proteome</keyword>
<dbReference type="PROSITE" id="PS50180">
    <property type="entry name" value="GAE"/>
    <property type="match status" value="1"/>
</dbReference>
<evidence type="ECO:0000259" key="8">
    <source>
        <dbReference type="PROSITE" id="PS50179"/>
    </source>
</evidence>
<dbReference type="Gene3D" id="2.60.40.1230">
    <property type="match status" value="1"/>
</dbReference>
<gene>
    <name evidence="11" type="ORF">HDU87_008062</name>
</gene>
<dbReference type="GO" id="GO:0043130">
    <property type="term" value="F:ubiquitin binding"/>
    <property type="evidence" value="ECO:0007669"/>
    <property type="project" value="InterPro"/>
</dbReference>